<sequence>MLREPGAGRPRFSVLVPETAPFDEQLLTRCAAPMEGGAQKGSPRNREKADSAAELEHPRTL</sequence>
<dbReference type="RefSeq" id="WP_201853216.1">
    <property type="nucleotide sequence ID" value="NZ_JAERRG010000009.1"/>
</dbReference>
<accession>A0ABS1PTI6</accession>
<evidence type="ECO:0000313" key="2">
    <source>
        <dbReference type="EMBL" id="MBL1115425.1"/>
    </source>
</evidence>
<evidence type="ECO:0000256" key="1">
    <source>
        <dbReference type="SAM" id="MobiDB-lite"/>
    </source>
</evidence>
<feature type="compositionally biased region" description="Basic and acidic residues" evidence="1">
    <location>
        <begin position="44"/>
        <end position="61"/>
    </location>
</feature>
<gene>
    <name evidence="2" type="ORF">JK364_23935</name>
</gene>
<dbReference type="EMBL" id="JAERRG010000009">
    <property type="protein sequence ID" value="MBL1115425.1"/>
    <property type="molecule type" value="Genomic_DNA"/>
</dbReference>
<keyword evidence="3" id="KW-1185">Reference proteome</keyword>
<protein>
    <submittedName>
        <fullName evidence="2">Uncharacterized protein</fullName>
    </submittedName>
</protein>
<name>A0ABS1PTI6_9ACTN</name>
<feature type="region of interest" description="Disordered" evidence="1">
    <location>
        <begin position="31"/>
        <end position="61"/>
    </location>
</feature>
<comment type="caution">
    <text evidence="2">The sequence shown here is derived from an EMBL/GenBank/DDBJ whole genome shotgun (WGS) entry which is preliminary data.</text>
</comment>
<reference evidence="2 3" key="1">
    <citation type="submission" date="2021-01" db="EMBL/GenBank/DDBJ databases">
        <title>WGS of actinomycetes isolated from Thailand.</title>
        <authorList>
            <person name="Thawai C."/>
        </authorList>
    </citation>
    <scope>NUCLEOTIDE SEQUENCE [LARGE SCALE GENOMIC DNA]</scope>
    <source>
        <strain evidence="2 3">CA3R110</strain>
    </source>
</reference>
<dbReference type="Proteomes" id="UP000621510">
    <property type="component" value="Unassembled WGS sequence"/>
</dbReference>
<organism evidence="2 3">
    <name type="scientific">Streptomyces endocoffeicus</name>
    <dbReference type="NCBI Taxonomy" id="2898945"/>
    <lineage>
        <taxon>Bacteria</taxon>
        <taxon>Bacillati</taxon>
        <taxon>Actinomycetota</taxon>
        <taxon>Actinomycetes</taxon>
        <taxon>Kitasatosporales</taxon>
        <taxon>Streptomycetaceae</taxon>
        <taxon>Streptomyces</taxon>
    </lineage>
</organism>
<evidence type="ECO:0000313" key="3">
    <source>
        <dbReference type="Proteomes" id="UP000621510"/>
    </source>
</evidence>
<proteinExistence type="predicted"/>